<dbReference type="Proteomes" id="UP000799538">
    <property type="component" value="Unassembled WGS sequence"/>
</dbReference>
<gene>
    <name evidence="2" type="ORF">BDZ85DRAFT_132347</name>
</gene>
<organism evidence="2 3">
    <name type="scientific">Elsinoe ampelina</name>
    <dbReference type="NCBI Taxonomy" id="302913"/>
    <lineage>
        <taxon>Eukaryota</taxon>
        <taxon>Fungi</taxon>
        <taxon>Dikarya</taxon>
        <taxon>Ascomycota</taxon>
        <taxon>Pezizomycotina</taxon>
        <taxon>Dothideomycetes</taxon>
        <taxon>Dothideomycetidae</taxon>
        <taxon>Myriangiales</taxon>
        <taxon>Elsinoaceae</taxon>
        <taxon>Elsinoe</taxon>
    </lineage>
</organism>
<reference evidence="3" key="1">
    <citation type="journal article" date="2020" name="Stud. Mycol.">
        <title>101 Dothideomycetes genomes: A test case for predicting lifestyles and emergence of pathogens.</title>
        <authorList>
            <person name="Haridas S."/>
            <person name="Albert R."/>
            <person name="Binder M."/>
            <person name="Bloem J."/>
            <person name="LaButti K."/>
            <person name="Salamov A."/>
            <person name="Andreopoulos B."/>
            <person name="Baker S."/>
            <person name="Barry K."/>
            <person name="Bills G."/>
            <person name="Bluhm B."/>
            <person name="Cannon C."/>
            <person name="Castanera R."/>
            <person name="Culley D."/>
            <person name="Daum C."/>
            <person name="Ezra D."/>
            <person name="Gonzalez J."/>
            <person name="Henrissat B."/>
            <person name="Kuo A."/>
            <person name="Liang C."/>
            <person name="Lipzen A."/>
            <person name="Lutzoni F."/>
            <person name="Magnuson J."/>
            <person name="Mondo S."/>
            <person name="Nolan M."/>
            <person name="Ohm R."/>
            <person name="Pangilinan J."/>
            <person name="Park H.-J."/>
            <person name="Ramirez L."/>
            <person name="Alfaro M."/>
            <person name="Sun H."/>
            <person name="Tritt A."/>
            <person name="Yoshinaga Y."/>
            <person name="Zwiers L.-H."/>
            <person name="Turgeon B."/>
            <person name="Goodwin S."/>
            <person name="Spatafora J."/>
            <person name="Crous P."/>
            <person name="Grigoriev I."/>
        </authorList>
    </citation>
    <scope>NUCLEOTIDE SEQUENCE [LARGE SCALE GENOMIC DNA]</scope>
    <source>
        <strain evidence="3">CECT 20119</strain>
    </source>
</reference>
<accession>A0A6A6G7Z2</accession>
<evidence type="ECO:0000256" key="1">
    <source>
        <dbReference type="SAM" id="MobiDB-lite"/>
    </source>
</evidence>
<evidence type="ECO:0000313" key="2">
    <source>
        <dbReference type="EMBL" id="KAF2221693.1"/>
    </source>
</evidence>
<evidence type="ECO:0000313" key="3">
    <source>
        <dbReference type="Proteomes" id="UP000799538"/>
    </source>
</evidence>
<keyword evidence="3" id="KW-1185">Reference proteome</keyword>
<protein>
    <submittedName>
        <fullName evidence="2">Uncharacterized protein</fullName>
    </submittedName>
</protein>
<sequence length="157" mass="16879">MPTKPTATTWTLLFKSHTTTILLHVAKDHTFTHIKSELLTALKSRSTDGHFNGLPLPASPDEISLAKPIDPQDLTQGWEGVEPSEEDEEMDRAIEQLDGAKGKGKGKAKGLGQDCPAGAGLRDGAVLAFKFKGEDEWVVSVPVFEDNELGGEEVEAG</sequence>
<proteinExistence type="predicted"/>
<dbReference type="OrthoDB" id="5376498at2759"/>
<feature type="region of interest" description="Disordered" evidence="1">
    <location>
        <begin position="67"/>
        <end position="90"/>
    </location>
</feature>
<dbReference type="EMBL" id="ML992509">
    <property type="protein sequence ID" value="KAF2221693.1"/>
    <property type="molecule type" value="Genomic_DNA"/>
</dbReference>
<name>A0A6A6G7Z2_9PEZI</name>
<dbReference type="AlphaFoldDB" id="A0A6A6G7Z2"/>